<dbReference type="PANTHER" id="PTHR33608:SF6">
    <property type="entry name" value="BLL2464 PROTEIN"/>
    <property type="match status" value="1"/>
</dbReference>
<feature type="domain" description="DUF58" evidence="2">
    <location>
        <begin position="62"/>
        <end position="266"/>
    </location>
</feature>
<evidence type="ECO:0000256" key="1">
    <source>
        <dbReference type="SAM" id="MobiDB-lite"/>
    </source>
</evidence>
<feature type="region of interest" description="Disordered" evidence="1">
    <location>
        <begin position="1"/>
        <end position="23"/>
    </location>
</feature>
<accession>A0A3G8MBF8</accession>
<organism evidence="3 4">
    <name type="scientific">Methylocystis rosea</name>
    <dbReference type="NCBI Taxonomy" id="173366"/>
    <lineage>
        <taxon>Bacteria</taxon>
        <taxon>Pseudomonadati</taxon>
        <taxon>Pseudomonadota</taxon>
        <taxon>Alphaproteobacteria</taxon>
        <taxon>Hyphomicrobiales</taxon>
        <taxon>Methylocystaceae</taxon>
        <taxon>Methylocystis</taxon>
    </lineage>
</organism>
<reference evidence="3 4" key="1">
    <citation type="submission" date="2018-11" db="EMBL/GenBank/DDBJ databases">
        <title>Genome squencing of methanotrophic bacteria isolated from alkaline groundwater in Korea.</title>
        <authorList>
            <person name="Nguyen L.N."/>
        </authorList>
    </citation>
    <scope>NUCLEOTIDE SEQUENCE [LARGE SCALE GENOMIC DNA]</scope>
    <source>
        <strain evidence="3 4">GW6</strain>
    </source>
</reference>
<sequence length="311" mass="33784">MFADVATRAYDPAQRKPADGATAADLASRMPRLVARAHEIAASLAYGVHGRKRAGVGETFWQYRPFASGESAHRIDWRRSARGDQLYVREREWEAAHDYFLWMDCSPSMAFGSSLASDDKLSRGVTLGLALADVLVRGGERAAALGLTAPISARDVIDRLARALADNATEAARDELPPQAPLRPRARVILISDFLIDPDALAARLRRFADAGASGAVLMVTDPSEETLPFSGETTFLDTDGGPAFYAGDARSLRAAYARRFEAHRDAVRRAAQRVGFIFLQHRTDRPASEAALALAMGLLGADGVSFEERR</sequence>
<evidence type="ECO:0000313" key="4">
    <source>
        <dbReference type="Proteomes" id="UP000273982"/>
    </source>
</evidence>
<dbReference type="Proteomes" id="UP000273982">
    <property type="component" value="Chromosome"/>
</dbReference>
<dbReference type="PANTHER" id="PTHR33608">
    <property type="entry name" value="BLL2464 PROTEIN"/>
    <property type="match status" value="1"/>
</dbReference>
<evidence type="ECO:0000313" key="3">
    <source>
        <dbReference type="EMBL" id="AZG78540.1"/>
    </source>
</evidence>
<dbReference type="InterPro" id="IPR002881">
    <property type="entry name" value="DUF58"/>
</dbReference>
<dbReference type="Pfam" id="PF01882">
    <property type="entry name" value="DUF58"/>
    <property type="match status" value="1"/>
</dbReference>
<name>A0A3G8MBF8_9HYPH</name>
<proteinExistence type="predicted"/>
<dbReference type="KEGG" id="mros:EHO51_06725"/>
<dbReference type="RefSeq" id="WP_124740069.1">
    <property type="nucleotide sequence ID" value="NZ_CP034086.1"/>
</dbReference>
<dbReference type="AlphaFoldDB" id="A0A3G8MBF8"/>
<dbReference type="EMBL" id="CP034086">
    <property type="protein sequence ID" value="AZG78540.1"/>
    <property type="molecule type" value="Genomic_DNA"/>
</dbReference>
<protein>
    <submittedName>
        <fullName evidence="3">DUF58 domain-containing protein</fullName>
    </submittedName>
</protein>
<evidence type="ECO:0000259" key="2">
    <source>
        <dbReference type="Pfam" id="PF01882"/>
    </source>
</evidence>
<gene>
    <name evidence="3" type="ORF">EHO51_06725</name>
</gene>